<dbReference type="InterPro" id="IPR000989">
    <property type="entry name" value="Rep"/>
</dbReference>
<sequence length="156" mass="18306">MYTGKILKDTSKLSGKERPWREKKLDSLTYSQYLEVLNFKKANRVKDCGDVLQFAMTDDGMKLYQTWFCHSRLCPLCSWRRTLKNSYELQQILDVANSKYPKAIYLFLTLTEENSQLGELKVNLKKMNGSIRRLMQYRKVAKNLIGYVRSSEVTVN</sequence>
<feature type="non-terminal residue" evidence="3">
    <location>
        <position position="156"/>
    </location>
</feature>
<dbReference type="AlphaFoldDB" id="A0ABD6X8Z1"/>
<dbReference type="RefSeq" id="WP_146257455.1">
    <property type="nucleotide sequence ID" value="NZ_PZQO01000044.1"/>
</dbReference>
<comment type="caution">
    <text evidence="3">The sequence shown here is derived from an EMBL/GenBank/DDBJ whole genome shotgun (WGS) entry which is preliminary data.</text>
</comment>
<proteinExistence type="inferred from homology"/>
<comment type="similarity">
    <text evidence="1">Belongs to the Gram-positive plasmids replication protein type 1 family.</text>
</comment>
<reference evidence="3 4" key="1">
    <citation type="submission" date="2018-03" db="EMBL/GenBank/DDBJ databases">
        <title>Genome Sequences of Lactobacillus sp. Isolates from Traditional Turkish Sourdough.</title>
        <authorList>
            <person name="Skory C.D."/>
            <person name="Dertli E."/>
        </authorList>
    </citation>
    <scope>NUCLEOTIDE SEQUENCE [LARGE SCALE GENOMIC DNA]</scope>
    <source>
        <strain evidence="3 4">E81</strain>
    </source>
</reference>
<gene>
    <name evidence="3" type="ORF">DA796_09815</name>
</gene>
<evidence type="ECO:0000256" key="2">
    <source>
        <dbReference type="ARBA" id="ARBA00022705"/>
    </source>
</evidence>
<dbReference type="Pfam" id="PF01446">
    <property type="entry name" value="Rep_1"/>
    <property type="match status" value="1"/>
</dbReference>
<dbReference type="Proteomes" id="UP000241783">
    <property type="component" value="Unassembled WGS sequence"/>
</dbReference>
<protein>
    <submittedName>
        <fullName evidence="3">Protein rep</fullName>
    </submittedName>
</protein>
<evidence type="ECO:0000313" key="4">
    <source>
        <dbReference type="Proteomes" id="UP000241783"/>
    </source>
</evidence>
<organism evidence="3 4">
    <name type="scientific">Limosilactobacillus reuteri</name>
    <name type="common">Lactobacillus reuteri</name>
    <dbReference type="NCBI Taxonomy" id="1598"/>
    <lineage>
        <taxon>Bacteria</taxon>
        <taxon>Bacillati</taxon>
        <taxon>Bacillota</taxon>
        <taxon>Bacilli</taxon>
        <taxon>Lactobacillales</taxon>
        <taxon>Lactobacillaceae</taxon>
        <taxon>Limosilactobacillus</taxon>
    </lineage>
</organism>
<accession>A0ABD6X8Z1</accession>
<evidence type="ECO:0000256" key="1">
    <source>
        <dbReference type="ARBA" id="ARBA00008909"/>
    </source>
</evidence>
<name>A0ABD6X8Z1_LIMRT</name>
<dbReference type="EMBL" id="PZQO01000044">
    <property type="protein sequence ID" value="PTM26933.1"/>
    <property type="molecule type" value="Genomic_DNA"/>
</dbReference>
<dbReference type="GO" id="GO:0006260">
    <property type="term" value="P:DNA replication"/>
    <property type="evidence" value="ECO:0007669"/>
    <property type="project" value="UniProtKB-KW"/>
</dbReference>
<evidence type="ECO:0000313" key="3">
    <source>
        <dbReference type="EMBL" id="PTM26933.1"/>
    </source>
</evidence>
<keyword evidence="2" id="KW-0235">DNA replication</keyword>